<accession>X1U2G3</accession>
<dbReference type="EMBL" id="BARW01007293">
    <property type="protein sequence ID" value="GAI86454.1"/>
    <property type="molecule type" value="Genomic_DNA"/>
</dbReference>
<dbReference type="AlphaFoldDB" id="X1U2G3"/>
<organism evidence="2">
    <name type="scientific">marine sediment metagenome</name>
    <dbReference type="NCBI Taxonomy" id="412755"/>
    <lineage>
        <taxon>unclassified sequences</taxon>
        <taxon>metagenomes</taxon>
        <taxon>ecological metagenomes</taxon>
    </lineage>
</organism>
<reference evidence="2" key="1">
    <citation type="journal article" date="2014" name="Front. Microbiol.">
        <title>High frequency of phylogenetically diverse reductive dehalogenase-homologous genes in deep subseafloor sedimentary metagenomes.</title>
        <authorList>
            <person name="Kawai M."/>
            <person name="Futagami T."/>
            <person name="Toyoda A."/>
            <person name="Takaki Y."/>
            <person name="Nishi S."/>
            <person name="Hori S."/>
            <person name="Arai W."/>
            <person name="Tsubouchi T."/>
            <person name="Morono Y."/>
            <person name="Uchiyama I."/>
            <person name="Ito T."/>
            <person name="Fujiyama A."/>
            <person name="Inagaki F."/>
            <person name="Takami H."/>
        </authorList>
    </citation>
    <scope>NUCLEOTIDE SEQUENCE</scope>
    <source>
        <strain evidence="2">Expedition CK06-06</strain>
    </source>
</reference>
<dbReference type="InterPro" id="IPR007421">
    <property type="entry name" value="Schlafen_AlbA_2_dom"/>
</dbReference>
<name>X1U2G3_9ZZZZ</name>
<feature type="non-terminal residue" evidence="2">
    <location>
        <position position="1"/>
    </location>
</feature>
<gene>
    <name evidence="2" type="ORF">S12H4_15211</name>
</gene>
<evidence type="ECO:0000259" key="1">
    <source>
        <dbReference type="Pfam" id="PF04326"/>
    </source>
</evidence>
<sequence>HKLELVRDIVAMANTEGGFIVLGVNELYDASSGFQYPPGQPR</sequence>
<dbReference type="Pfam" id="PF04326">
    <property type="entry name" value="SLFN_AlbA_2"/>
    <property type="match status" value="1"/>
</dbReference>
<proteinExistence type="predicted"/>
<evidence type="ECO:0000313" key="2">
    <source>
        <dbReference type="EMBL" id="GAI86454.1"/>
    </source>
</evidence>
<dbReference type="Gene3D" id="3.30.950.30">
    <property type="entry name" value="Schlafen, AAA domain"/>
    <property type="match status" value="1"/>
</dbReference>
<protein>
    <recommendedName>
        <fullName evidence="1">Schlafen AlbA-2 domain-containing protein</fullName>
    </recommendedName>
</protein>
<feature type="domain" description="Schlafen AlbA-2" evidence="1">
    <location>
        <begin position="5"/>
        <end position="26"/>
    </location>
</feature>
<dbReference type="InterPro" id="IPR038461">
    <property type="entry name" value="Schlafen_AlbA_2_dom_sf"/>
</dbReference>
<comment type="caution">
    <text evidence="2">The sequence shown here is derived from an EMBL/GenBank/DDBJ whole genome shotgun (WGS) entry which is preliminary data.</text>
</comment>